<dbReference type="SUPFAM" id="SSF51182">
    <property type="entry name" value="RmlC-like cupins"/>
    <property type="match status" value="1"/>
</dbReference>
<proteinExistence type="predicted"/>
<organism evidence="3 4">
    <name type="scientific">Echinicola strongylocentroti</name>
    <dbReference type="NCBI Taxonomy" id="1795355"/>
    <lineage>
        <taxon>Bacteria</taxon>
        <taxon>Pseudomonadati</taxon>
        <taxon>Bacteroidota</taxon>
        <taxon>Cytophagia</taxon>
        <taxon>Cytophagales</taxon>
        <taxon>Cyclobacteriaceae</taxon>
        <taxon>Echinicola</taxon>
    </lineage>
</organism>
<dbReference type="AlphaFoldDB" id="A0A2Z4INW1"/>
<dbReference type="RefSeq" id="WP_112785609.1">
    <property type="nucleotide sequence ID" value="NZ_CP030041.1"/>
</dbReference>
<reference evidence="3 4" key="1">
    <citation type="submission" date="2018-06" db="EMBL/GenBank/DDBJ databases">
        <title>Echinicola strongylocentroti sp. nov., isolated from a sea urchin Strongylocentrotus intermedius.</title>
        <authorList>
            <person name="Bae S.S."/>
        </authorList>
    </citation>
    <scope>NUCLEOTIDE SEQUENCE [LARGE SCALE GENOMIC DNA]</scope>
    <source>
        <strain evidence="3 4">MEBiC08714</strain>
    </source>
</reference>
<dbReference type="InterPro" id="IPR014710">
    <property type="entry name" value="RmlC-like_jellyroll"/>
</dbReference>
<dbReference type="PROSITE" id="PS50943">
    <property type="entry name" value="HTH_CROC1"/>
    <property type="match status" value="1"/>
</dbReference>
<evidence type="ECO:0000259" key="2">
    <source>
        <dbReference type="PROSITE" id="PS50943"/>
    </source>
</evidence>
<dbReference type="Pfam" id="PF07883">
    <property type="entry name" value="Cupin_2"/>
    <property type="match status" value="1"/>
</dbReference>
<protein>
    <submittedName>
        <fullName evidence="3">XRE family transcriptional regulator</fullName>
    </submittedName>
</protein>
<dbReference type="GO" id="GO:0003700">
    <property type="term" value="F:DNA-binding transcription factor activity"/>
    <property type="evidence" value="ECO:0007669"/>
    <property type="project" value="TreeGrafter"/>
</dbReference>
<dbReference type="GO" id="GO:0005829">
    <property type="term" value="C:cytosol"/>
    <property type="evidence" value="ECO:0007669"/>
    <property type="project" value="TreeGrafter"/>
</dbReference>
<accession>A0A2Z4INW1</accession>
<dbReference type="CDD" id="cd00093">
    <property type="entry name" value="HTH_XRE"/>
    <property type="match status" value="1"/>
</dbReference>
<dbReference type="EMBL" id="CP030041">
    <property type="protein sequence ID" value="AWW32236.1"/>
    <property type="molecule type" value="Genomic_DNA"/>
</dbReference>
<evidence type="ECO:0000256" key="1">
    <source>
        <dbReference type="ARBA" id="ARBA00023125"/>
    </source>
</evidence>
<dbReference type="PANTHER" id="PTHR46797">
    <property type="entry name" value="HTH-TYPE TRANSCRIPTIONAL REGULATOR"/>
    <property type="match status" value="1"/>
</dbReference>
<gene>
    <name evidence="3" type="ORF">DN752_19990</name>
</gene>
<dbReference type="InterPro" id="IPR001387">
    <property type="entry name" value="Cro/C1-type_HTH"/>
</dbReference>
<dbReference type="KEGG" id="est:DN752_19990"/>
<dbReference type="Proteomes" id="UP000248688">
    <property type="component" value="Chromosome"/>
</dbReference>
<feature type="domain" description="HTH cro/C1-type" evidence="2">
    <location>
        <begin position="13"/>
        <end position="67"/>
    </location>
</feature>
<dbReference type="SUPFAM" id="SSF47413">
    <property type="entry name" value="lambda repressor-like DNA-binding domains"/>
    <property type="match status" value="1"/>
</dbReference>
<dbReference type="Gene3D" id="1.10.260.40">
    <property type="entry name" value="lambda repressor-like DNA-binding domains"/>
    <property type="match status" value="1"/>
</dbReference>
<keyword evidence="1" id="KW-0238">DNA-binding</keyword>
<dbReference type="Gene3D" id="2.60.120.10">
    <property type="entry name" value="Jelly Rolls"/>
    <property type="match status" value="1"/>
</dbReference>
<dbReference type="InterPro" id="IPR050807">
    <property type="entry name" value="TransReg_Diox_bact_type"/>
</dbReference>
<dbReference type="PANTHER" id="PTHR46797:SF1">
    <property type="entry name" value="METHYLPHOSPHONATE SYNTHASE"/>
    <property type="match status" value="1"/>
</dbReference>
<dbReference type="Pfam" id="PF01381">
    <property type="entry name" value="HTH_3"/>
    <property type="match status" value="1"/>
</dbReference>
<dbReference type="InterPro" id="IPR013096">
    <property type="entry name" value="Cupin_2"/>
</dbReference>
<dbReference type="GO" id="GO:0003677">
    <property type="term" value="F:DNA binding"/>
    <property type="evidence" value="ECO:0007669"/>
    <property type="project" value="UniProtKB-KW"/>
</dbReference>
<dbReference type="SMART" id="SM00530">
    <property type="entry name" value="HTH_XRE"/>
    <property type="match status" value="1"/>
</dbReference>
<evidence type="ECO:0000313" key="4">
    <source>
        <dbReference type="Proteomes" id="UP000248688"/>
    </source>
</evidence>
<name>A0A2Z4INW1_9BACT</name>
<dbReference type="OrthoDB" id="9805356at2"/>
<evidence type="ECO:0000313" key="3">
    <source>
        <dbReference type="EMBL" id="AWW32236.1"/>
    </source>
</evidence>
<sequence>MEDYVLVQISNKIKNTRRSKNLTIQDLAERARVSKGLISQIENGRTIPSLLVLIQIIGSLEVDLMEFFAGLSLNDKGLNILVKRKDEYETFEKEPAEGYLYHRIFTKGFVKTTIDIVLLEIAPGSKREYVTTDAYEYKFMVSGEVTYDFKTHTIKLREGDSLLFDGNIAHNPINETDKTAKMLVIYFFKDHS</sequence>
<dbReference type="InterPro" id="IPR010982">
    <property type="entry name" value="Lambda_DNA-bd_dom_sf"/>
</dbReference>
<dbReference type="CDD" id="cd02209">
    <property type="entry name" value="cupin_XRE_C"/>
    <property type="match status" value="1"/>
</dbReference>
<dbReference type="InterPro" id="IPR011051">
    <property type="entry name" value="RmlC_Cupin_sf"/>
</dbReference>
<keyword evidence="4" id="KW-1185">Reference proteome</keyword>